<evidence type="ECO:0000256" key="1">
    <source>
        <dbReference type="ARBA" id="ARBA00022670"/>
    </source>
</evidence>
<protein>
    <recommendedName>
        <fullName evidence="4">Ubiquitin-like protease family profile domain-containing protein</fullName>
    </recommendedName>
</protein>
<dbReference type="EMBL" id="MN738989">
    <property type="protein sequence ID" value="QHT34180.1"/>
    <property type="molecule type" value="Genomic_DNA"/>
</dbReference>
<proteinExistence type="predicted"/>
<dbReference type="SUPFAM" id="SSF54001">
    <property type="entry name" value="Cysteine proteinases"/>
    <property type="match status" value="1"/>
</dbReference>
<feature type="region of interest" description="Disordered" evidence="3">
    <location>
        <begin position="1"/>
        <end position="97"/>
    </location>
</feature>
<dbReference type="AlphaFoldDB" id="A0A6C0F1D0"/>
<keyword evidence="1" id="KW-0645">Protease</keyword>
<dbReference type="InterPro" id="IPR003653">
    <property type="entry name" value="Peptidase_C48_C"/>
</dbReference>
<evidence type="ECO:0000259" key="4">
    <source>
        <dbReference type="Pfam" id="PF02902"/>
    </source>
</evidence>
<sequence length="386" mass="44262">MNHRKVYRKNGIKKKGKNTAKSSDKNKENVLMTKKVSRRKILNKSHMKSHNISKTIKLLPTESSNTESSNTESSNTESYPTDTSSNPKTTQCAPFIQPTSLSKGNKLTQSNINIVESATDESCFSIEALRKIANKWNSNNPSTKITFDDSTNGKDLWNEINKMMSSKCKNEICWMKQDFIKDSPLSRELLKNFKPLMPKKWKTNPIEWLNTIDIRDVMNQYEIKYPEFEFVGPVPMDFDTKLGFGQCVVDELCKVKLDNLIAKGDTKLGVIFNLDKHTQSGSHWVAMYCDVNDGYIGYWDSYGMKPSPEIVVLMERLKKQAAELGKPIEIKINKTRHQYKNSECGVYCIYFITSLLDGKEFNDVVNNIISDDDMNARRKTFFNKTD</sequence>
<feature type="compositionally biased region" description="Polar residues" evidence="3">
    <location>
        <begin position="79"/>
        <end position="97"/>
    </location>
</feature>
<feature type="compositionally biased region" description="Basic residues" evidence="3">
    <location>
        <begin position="1"/>
        <end position="18"/>
    </location>
</feature>
<feature type="compositionally biased region" description="Low complexity" evidence="3">
    <location>
        <begin position="61"/>
        <end position="78"/>
    </location>
</feature>
<reference evidence="5" key="1">
    <citation type="journal article" date="2020" name="Nature">
        <title>Giant virus diversity and host interactions through global metagenomics.</title>
        <authorList>
            <person name="Schulz F."/>
            <person name="Roux S."/>
            <person name="Paez-Espino D."/>
            <person name="Jungbluth S."/>
            <person name="Walsh D.A."/>
            <person name="Denef V.J."/>
            <person name="McMahon K.D."/>
            <person name="Konstantinidis K.T."/>
            <person name="Eloe-Fadrosh E.A."/>
            <person name="Kyrpides N.C."/>
            <person name="Woyke T."/>
        </authorList>
    </citation>
    <scope>NUCLEOTIDE SEQUENCE</scope>
    <source>
        <strain evidence="5">GVMAG-M-3300009161-52</strain>
    </source>
</reference>
<evidence type="ECO:0000256" key="2">
    <source>
        <dbReference type="ARBA" id="ARBA00022801"/>
    </source>
</evidence>
<feature type="compositionally biased region" description="Basic residues" evidence="3">
    <location>
        <begin position="35"/>
        <end position="51"/>
    </location>
</feature>
<organism evidence="5">
    <name type="scientific">viral metagenome</name>
    <dbReference type="NCBI Taxonomy" id="1070528"/>
    <lineage>
        <taxon>unclassified sequences</taxon>
        <taxon>metagenomes</taxon>
        <taxon>organismal metagenomes</taxon>
    </lineage>
</organism>
<name>A0A6C0F1D0_9ZZZZ</name>
<dbReference type="GO" id="GO:0008234">
    <property type="term" value="F:cysteine-type peptidase activity"/>
    <property type="evidence" value="ECO:0007669"/>
    <property type="project" value="InterPro"/>
</dbReference>
<dbReference type="Pfam" id="PF02902">
    <property type="entry name" value="Peptidase_C48"/>
    <property type="match status" value="1"/>
</dbReference>
<evidence type="ECO:0000313" key="5">
    <source>
        <dbReference type="EMBL" id="QHT34180.1"/>
    </source>
</evidence>
<dbReference type="Gene3D" id="3.40.395.10">
    <property type="entry name" value="Adenoviral Proteinase, Chain A"/>
    <property type="match status" value="1"/>
</dbReference>
<dbReference type="InterPro" id="IPR038765">
    <property type="entry name" value="Papain-like_cys_pep_sf"/>
</dbReference>
<accession>A0A6C0F1D0</accession>
<evidence type="ECO:0000256" key="3">
    <source>
        <dbReference type="SAM" id="MobiDB-lite"/>
    </source>
</evidence>
<keyword evidence="2" id="KW-0378">Hydrolase</keyword>
<feature type="domain" description="Ubiquitin-like protease family profile" evidence="4">
    <location>
        <begin position="272"/>
        <end position="381"/>
    </location>
</feature>
<dbReference type="GO" id="GO:0006508">
    <property type="term" value="P:proteolysis"/>
    <property type="evidence" value="ECO:0007669"/>
    <property type="project" value="UniProtKB-KW"/>
</dbReference>